<evidence type="ECO:0000259" key="14">
    <source>
        <dbReference type="Pfam" id="PF08453"/>
    </source>
</evidence>
<evidence type="ECO:0000256" key="2">
    <source>
        <dbReference type="ARBA" id="ARBA00001947"/>
    </source>
</evidence>
<evidence type="ECO:0000256" key="5">
    <source>
        <dbReference type="ARBA" id="ARBA00022525"/>
    </source>
</evidence>
<feature type="domain" description="Peptidase C-terminal archaeal/bacterial" evidence="13">
    <location>
        <begin position="643"/>
        <end position="709"/>
    </location>
</feature>
<comment type="subcellular location">
    <subcellularLocation>
        <location evidence="3">Secreted</location>
    </subcellularLocation>
</comment>
<keyword evidence="8" id="KW-0732">Signal</keyword>
<keyword evidence="16" id="KW-1185">Reference proteome</keyword>
<dbReference type="Pfam" id="PF01752">
    <property type="entry name" value="Peptidase_M9"/>
    <property type="match status" value="1"/>
</dbReference>
<protein>
    <recommendedName>
        <fullName evidence="4">microbial collagenase</fullName>
        <ecNumber evidence="4">3.4.24.3</ecNumber>
    </recommendedName>
</protein>
<accession>A0ABY6BMD0</accession>
<evidence type="ECO:0000256" key="9">
    <source>
        <dbReference type="ARBA" id="ARBA00022801"/>
    </source>
</evidence>
<dbReference type="InterPro" id="IPR013661">
    <property type="entry name" value="Peptidase_M9_N_dom"/>
</dbReference>
<dbReference type="Proteomes" id="UP001064632">
    <property type="component" value="Chromosome"/>
</dbReference>
<sequence length="724" mass="79202">MPSEVHVDYDLPDPAVSQALARSTAHADASRATLACDLSAYASASGSALVSLVKSAGFTECVSPLFNVTGTTAGQIFAEAKMVTIANAMAADAPTYPGDNSQLMLNLVSFLRAGYYVQFYQSAAVGTYGAPLRNAIRPALDAYVANSHFLDVTAGHGDVLREVVTLMDSSTENARYLPTLKVLLNSYGNAHRTIASMQAATNSVFTVLWRGHQFDDYRAAVVADGSIVITLADFIANNAVDLDTGREYLITNAGREMARFLDSTRYVPNPQASARPRVKNILTTYPMVGTGGRLWVAVAAAAEYYDPGNCAYYGICNFQTALEAQVLPTTHACSPTLTLRAQNLTPQQIQDTCATLGGEETFFHQKMATNNTPIAGDLNANLEMLVFDSSADYQAYASVLFDIDTNNGGIYIEGDPTQAGNQARFFCYETGTPGTSSWEIWNLWHEYIHYLDGRFNLKGGFCDQPLGGLCDGGGFTGPRGSLVWYIEGLAEYLSYSYRDLVYSRAVQQATSSSWALSDLFQTVYSTDFARTYQWGYLATRFVYEYRRTELNQMLQNFRSGLYDPAHYNHINAIGTSWNADFAAWVQCFVAANGNPVDCVPDRIMKGNFEPPPPLPECTNPDVRALENGCRRTNQASSSGDTHYFVWVPTGLSKLTVKISGGTGNADLHVRAGTWAYTNAYDYRPYLPGNDETVEVNNPAGGQWWYVMLNARAPYTGVEISAKFN</sequence>
<organism evidence="15 16">
    <name type="scientific">Tahibacter amnicola</name>
    <dbReference type="NCBI Taxonomy" id="2976241"/>
    <lineage>
        <taxon>Bacteria</taxon>
        <taxon>Pseudomonadati</taxon>
        <taxon>Pseudomonadota</taxon>
        <taxon>Gammaproteobacteria</taxon>
        <taxon>Lysobacterales</taxon>
        <taxon>Rhodanobacteraceae</taxon>
        <taxon>Tahibacter</taxon>
    </lineage>
</organism>
<evidence type="ECO:0000259" key="13">
    <source>
        <dbReference type="Pfam" id="PF04151"/>
    </source>
</evidence>
<evidence type="ECO:0000256" key="8">
    <source>
        <dbReference type="ARBA" id="ARBA00022729"/>
    </source>
</evidence>
<evidence type="ECO:0000256" key="6">
    <source>
        <dbReference type="ARBA" id="ARBA00022670"/>
    </source>
</evidence>
<dbReference type="Pfam" id="PF08453">
    <property type="entry name" value="Peptidase_M9_N"/>
    <property type="match status" value="1"/>
</dbReference>
<dbReference type="PANTHER" id="PTHR13062:SF9">
    <property type="entry name" value="MICROBIAL COLLAGENASE"/>
    <property type="match status" value="1"/>
</dbReference>
<keyword evidence="9" id="KW-0378">Hydrolase</keyword>
<keyword evidence="11" id="KW-0482">Metalloprotease</keyword>
<proteinExistence type="predicted"/>
<evidence type="ECO:0000256" key="12">
    <source>
        <dbReference type="ARBA" id="ARBA00023145"/>
    </source>
</evidence>
<dbReference type="Gene3D" id="3.40.30.160">
    <property type="entry name" value="Collagenase ColT, N-terminal domain"/>
    <property type="match status" value="1"/>
</dbReference>
<evidence type="ECO:0000313" key="15">
    <source>
        <dbReference type="EMBL" id="UXI69535.1"/>
    </source>
</evidence>
<dbReference type="PANTHER" id="PTHR13062">
    <property type="entry name" value="COLLAGENASE"/>
    <property type="match status" value="1"/>
</dbReference>
<name>A0ABY6BMD0_9GAMM</name>
<dbReference type="Gene3D" id="1.10.390.20">
    <property type="match status" value="1"/>
</dbReference>
<feature type="domain" description="Peptidase M9 collagenase N-terminal" evidence="14">
    <location>
        <begin position="36"/>
        <end position="217"/>
    </location>
</feature>
<dbReference type="PRINTS" id="PR00931">
    <property type="entry name" value="MICOLLPTASE"/>
</dbReference>
<keyword evidence="12" id="KW-0865">Zymogen</keyword>
<evidence type="ECO:0000256" key="7">
    <source>
        <dbReference type="ARBA" id="ARBA00022723"/>
    </source>
</evidence>
<dbReference type="InterPro" id="IPR007280">
    <property type="entry name" value="Peptidase_C_arc/bac"/>
</dbReference>
<evidence type="ECO:0000313" key="16">
    <source>
        <dbReference type="Proteomes" id="UP001064632"/>
    </source>
</evidence>
<keyword evidence="10" id="KW-0862">Zinc</keyword>
<dbReference type="RefSeq" id="WP_261696489.1">
    <property type="nucleotide sequence ID" value="NZ_CP104694.1"/>
</dbReference>
<dbReference type="InterPro" id="IPR002169">
    <property type="entry name" value="Peptidase_M9A/M9B"/>
</dbReference>
<reference evidence="15" key="1">
    <citation type="submission" date="2022-09" db="EMBL/GenBank/DDBJ databases">
        <title>Tahibacter sp. nov., isolated from a fresh water.</title>
        <authorList>
            <person name="Baek J.H."/>
            <person name="Lee J.K."/>
            <person name="Kim J.M."/>
            <person name="Jeon C.O."/>
        </authorList>
    </citation>
    <scope>NUCLEOTIDE SEQUENCE</scope>
    <source>
        <strain evidence="15">W38</strain>
    </source>
</reference>
<comment type="cofactor">
    <cofactor evidence="2">
        <name>Zn(2+)</name>
        <dbReference type="ChEBI" id="CHEBI:29105"/>
    </cofactor>
</comment>
<keyword evidence="7" id="KW-0479">Metal-binding</keyword>
<dbReference type="Pfam" id="PF04151">
    <property type="entry name" value="PPC"/>
    <property type="match status" value="1"/>
</dbReference>
<gene>
    <name evidence="15" type="ORF">N4264_07790</name>
</gene>
<evidence type="ECO:0000256" key="11">
    <source>
        <dbReference type="ARBA" id="ARBA00023049"/>
    </source>
</evidence>
<dbReference type="Gene3D" id="2.60.120.380">
    <property type="match status" value="1"/>
</dbReference>
<keyword evidence="6" id="KW-0645">Protease</keyword>
<comment type="catalytic activity">
    <reaction evidence="1">
        <text>Digestion of native collagen in the triple helical region at Xaa-|-Gly bonds. With synthetic peptides, a preference is shown for Gly at P3 and P1', Pro and Ala at P2 and P2', and hydroxyproline, Ala or Arg at P3'.</text>
        <dbReference type="EC" id="3.4.24.3"/>
    </reaction>
</comment>
<evidence type="ECO:0000256" key="4">
    <source>
        <dbReference type="ARBA" id="ARBA00012653"/>
    </source>
</evidence>
<evidence type="ECO:0000256" key="1">
    <source>
        <dbReference type="ARBA" id="ARBA00000424"/>
    </source>
</evidence>
<keyword evidence="5" id="KW-0964">Secreted</keyword>
<evidence type="ECO:0000256" key="3">
    <source>
        <dbReference type="ARBA" id="ARBA00004613"/>
    </source>
</evidence>
<dbReference type="EC" id="3.4.24.3" evidence="4"/>
<evidence type="ECO:0000256" key="10">
    <source>
        <dbReference type="ARBA" id="ARBA00022833"/>
    </source>
</evidence>
<dbReference type="EMBL" id="CP104694">
    <property type="protein sequence ID" value="UXI69535.1"/>
    <property type="molecule type" value="Genomic_DNA"/>
</dbReference>